<dbReference type="SUPFAM" id="SSF53697">
    <property type="entry name" value="SIS domain"/>
    <property type="match status" value="1"/>
</dbReference>
<dbReference type="EMBL" id="SLUI01000003">
    <property type="protein sequence ID" value="TCL38590.1"/>
    <property type="molecule type" value="Genomic_DNA"/>
</dbReference>
<keyword evidence="3" id="KW-0804">Transcription</keyword>
<dbReference type="SUPFAM" id="SSF46689">
    <property type="entry name" value="Homeodomain-like"/>
    <property type="match status" value="1"/>
</dbReference>
<protein>
    <submittedName>
        <fullName evidence="6">RpiR family transcriptional regulator</fullName>
    </submittedName>
</protein>
<evidence type="ECO:0000313" key="7">
    <source>
        <dbReference type="Proteomes" id="UP000295063"/>
    </source>
</evidence>
<dbReference type="PANTHER" id="PTHR30514">
    <property type="entry name" value="GLUCOKINASE"/>
    <property type="match status" value="1"/>
</dbReference>
<gene>
    <name evidence="6" type="ORF">EV210_10362</name>
</gene>
<dbReference type="Proteomes" id="UP000295063">
    <property type="component" value="Unassembled WGS sequence"/>
</dbReference>
<sequence>MKQAITVTNKDAFIQLIQSKQEGFTSVYRKLANYVLANFVDVAFMTAQQWALEVDTSEVSVIRFVRFLGYRGFTDFSDNMKQIIRNEMTMTKYAEISVKAGRSGTDILMDIIKAEERNFNELIAKYSPEVMSGIIELLGKTDRIIVVGLRSSAALSDYCSYMLIRALAKEVITINAGGVHTFDSLLPWLDKEAAVIAFGYPRYPARTIETVEHLKALNWPVIAITNDELSPLVPLSDYVIFAPAHSVAFTDSMGAAAVVINTMIVEYINKFHDQSLDRIKRFEALAKEKQYYWK</sequence>
<feature type="domain" description="SIS" evidence="5">
    <location>
        <begin position="134"/>
        <end position="270"/>
    </location>
</feature>
<dbReference type="PROSITE" id="PS51071">
    <property type="entry name" value="HTH_RPIR"/>
    <property type="match status" value="1"/>
</dbReference>
<evidence type="ECO:0000256" key="3">
    <source>
        <dbReference type="ARBA" id="ARBA00023163"/>
    </source>
</evidence>
<proteinExistence type="predicted"/>
<evidence type="ECO:0000256" key="1">
    <source>
        <dbReference type="ARBA" id="ARBA00023015"/>
    </source>
</evidence>
<comment type="caution">
    <text evidence="6">The sequence shown here is derived from an EMBL/GenBank/DDBJ whole genome shotgun (WGS) entry which is preliminary data.</text>
</comment>
<dbReference type="GO" id="GO:0003700">
    <property type="term" value="F:DNA-binding transcription factor activity"/>
    <property type="evidence" value="ECO:0007669"/>
    <property type="project" value="InterPro"/>
</dbReference>
<dbReference type="GO" id="GO:1901135">
    <property type="term" value="P:carbohydrate derivative metabolic process"/>
    <property type="evidence" value="ECO:0007669"/>
    <property type="project" value="InterPro"/>
</dbReference>
<keyword evidence="1" id="KW-0805">Transcription regulation</keyword>
<dbReference type="PANTHER" id="PTHR30514:SF18">
    <property type="entry name" value="RPIR-FAMILY TRANSCRIPTIONAL REGULATOR"/>
    <property type="match status" value="1"/>
</dbReference>
<dbReference type="Gene3D" id="3.40.50.10490">
    <property type="entry name" value="Glucose-6-phosphate isomerase like protein, domain 1"/>
    <property type="match status" value="1"/>
</dbReference>
<keyword evidence="2" id="KW-0238">DNA-binding</keyword>
<dbReference type="OrthoDB" id="2930at2"/>
<dbReference type="GO" id="GO:0097367">
    <property type="term" value="F:carbohydrate derivative binding"/>
    <property type="evidence" value="ECO:0007669"/>
    <property type="project" value="InterPro"/>
</dbReference>
<dbReference type="PROSITE" id="PS51464">
    <property type="entry name" value="SIS"/>
    <property type="match status" value="1"/>
</dbReference>
<dbReference type="CDD" id="cd05013">
    <property type="entry name" value="SIS_RpiR"/>
    <property type="match status" value="1"/>
</dbReference>
<dbReference type="RefSeq" id="WP_132076583.1">
    <property type="nucleotide sequence ID" value="NZ_SLUI01000003.1"/>
</dbReference>
<dbReference type="GO" id="GO:0003677">
    <property type="term" value="F:DNA binding"/>
    <property type="evidence" value="ECO:0007669"/>
    <property type="project" value="UniProtKB-KW"/>
</dbReference>
<dbReference type="Gene3D" id="1.10.10.10">
    <property type="entry name" value="Winged helix-like DNA-binding domain superfamily/Winged helix DNA-binding domain"/>
    <property type="match status" value="1"/>
</dbReference>
<dbReference type="InterPro" id="IPR001347">
    <property type="entry name" value="SIS_dom"/>
</dbReference>
<keyword evidence="7" id="KW-1185">Reference proteome</keyword>
<dbReference type="Pfam" id="PF01380">
    <property type="entry name" value="SIS"/>
    <property type="match status" value="1"/>
</dbReference>
<evidence type="ECO:0000256" key="2">
    <source>
        <dbReference type="ARBA" id="ARBA00023125"/>
    </source>
</evidence>
<dbReference type="Pfam" id="PF01418">
    <property type="entry name" value="HTH_6"/>
    <property type="match status" value="1"/>
</dbReference>
<dbReference type="InterPro" id="IPR047640">
    <property type="entry name" value="RpiR-like"/>
</dbReference>
<reference evidence="6 7" key="1">
    <citation type="submission" date="2019-03" db="EMBL/GenBank/DDBJ databases">
        <title>Genomic Encyclopedia of Type Strains, Phase IV (KMG-IV): sequencing the most valuable type-strain genomes for metagenomic binning, comparative biology and taxonomic classification.</title>
        <authorList>
            <person name="Goeker M."/>
        </authorList>
    </citation>
    <scope>NUCLEOTIDE SEQUENCE [LARGE SCALE GENOMIC DNA]</scope>
    <source>
        <strain evidence="6 7">DSM 15969</strain>
    </source>
</reference>
<dbReference type="InterPro" id="IPR009057">
    <property type="entry name" value="Homeodomain-like_sf"/>
</dbReference>
<dbReference type="InterPro" id="IPR035472">
    <property type="entry name" value="RpiR-like_SIS"/>
</dbReference>
<dbReference type="AlphaFoldDB" id="A0A4R1Q247"/>
<evidence type="ECO:0000259" key="5">
    <source>
        <dbReference type="PROSITE" id="PS51464"/>
    </source>
</evidence>
<name>A0A4R1Q247_9FIRM</name>
<evidence type="ECO:0000259" key="4">
    <source>
        <dbReference type="PROSITE" id="PS51071"/>
    </source>
</evidence>
<feature type="domain" description="HTH rpiR-type" evidence="4">
    <location>
        <begin position="11"/>
        <end position="87"/>
    </location>
</feature>
<evidence type="ECO:0000313" key="6">
    <source>
        <dbReference type="EMBL" id="TCL38590.1"/>
    </source>
</evidence>
<accession>A0A4R1Q247</accession>
<dbReference type="InterPro" id="IPR036388">
    <property type="entry name" value="WH-like_DNA-bd_sf"/>
</dbReference>
<dbReference type="InterPro" id="IPR046348">
    <property type="entry name" value="SIS_dom_sf"/>
</dbReference>
<dbReference type="InterPro" id="IPR000281">
    <property type="entry name" value="HTH_RpiR"/>
</dbReference>
<organism evidence="6 7">
    <name type="scientific">Anaerospora hongkongensis</name>
    <dbReference type="NCBI Taxonomy" id="244830"/>
    <lineage>
        <taxon>Bacteria</taxon>
        <taxon>Bacillati</taxon>
        <taxon>Bacillota</taxon>
        <taxon>Negativicutes</taxon>
        <taxon>Selenomonadales</taxon>
        <taxon>Sporomusaceae</taxon>
        <taxon>Anaerospora</taxon>
    </lineage>
</organism>